<proteinExistence type="inferred from homology"/>
<reference evidence="9" key="1">
    <citation type="submission" date="2018-12" db="EMBL/GenBank/DDBJ databases">
        <title>Complete genome sequence of an uncultured bacterium of the candidate phylum Bipolaricaulota.</title>
        <authorList>
            <person name="Kadnikov V.V."/>
            <person name="Mardanov A.V."/>
            <person name="Beletsky A.V."/>
            <person name="Frank Y.A."/>
            <person name="Karnachuk O.V."/>
            <person name="Ravin N.V."/>
        </authorList>
    </citation>
    <scope>NUCLEOTIDE SEQUENCE [LARGE SCALE GENOMIC DNA]</scope>
</reference>
<dbReference type="InterPro" id="IPR028431">
    <property type="entry name" value="NADP_DH_HndA-like"/>
</dbReference>
<dbReference type="GO" id="GO:0046872">
    <property type="term" value="F:metal ion binding"/>
    <property type="evidence" value="ECO:0007669"/>
    <property type="project" value="UniProtKB-KW"/>
</dbReference>
<dbReference type="PIRSF" id="PIRSF000216">
    <property type="entry name" value="NADH_DH_24kDa"/>
    <property type="match status" value="1"/>
</dbReference>
<evidence type="ECO:0000256" key="3">
    <source>
        <dbReference type="ARBA" id="ARBA00022723"/>
    </source>
</evidence>
<accession>A0A410FV02</accession>
<evidence type="ECO:0000313" key="9">
    <source>
        <dbReference type="Proteomes" id="UP000287233"/>
    </source>
</evidence>
<evidence type="ECO:0000256" key="5">
    <source>
        <dbReference type="ARBA" id="ARBA00023014"/>
    </source>
</evidence>
<feature type="binding site" evidence="7">
    <location>
        <position position="75"/>
    </location>
    <ligand>
        <name>[2Fe-2S] cluster</name>
        <dbReference type="ChEBI" id="CHEBI:190135"/>
    </ligand>
</feature>
<evidence type="ECO:0000256" key="4">
    <source>
        <dbReference type="ARBA" id="ARBA00023004"/>
    </source>
</evidence>
<dbReference type="KEGG" id="bih:BIP78_1097"/>
<dbReference type="EMBL" id="CP034928">
    <property type="protein sequence ID" value="QAA76863.1"/>
    <property type="molecule type" value="Genomic_DNA"/>
</dbReference>
<comment type="cofactor">
    <cofactor evidence="7">
        <name>[2Fe-2S] cluster</name>
        <dbReference type="ChEBI" id="CHEBI:190135"/>
    </cofactor>
    <text evidence="7">Binds 1 [2Fe-2S] cluster.</text>
</comment>
<feature type="binding site" evidence="7">
    <location>
        <position position="116"/>
    </location>
    <ligand>
        <name>[2Fe-2S] cluster</name>
        <dbReference type="ChEBI" id="CHEBI:190135"/>
    </ligand>
</feature>
<evidence type="ECO:0000256" key="1">
    <source>
        <dbReference type="ARBA" id="ARBA00010643"/>
    </source>
</evidence>
<evidence type="ECO:0000256" key="6">
    <source>
        <dbReference type="ARBA" id="ARBA00034078"/>
    </source>
</evidence>
<evidence type="ECO:0000313" key="8">
    <source>
        <dbReference type="EMBL" id="QAA76863.1"/>
    </source>
</evidence>
<keyword evidence="3 7" id="KW-0479">Metal-binding</keyword>
<dbReference type="GO" id="GO:0016491">
    <property type="term" value="F:oxidoreductase activity"/>
    <property type="evidence" value="ECO:0007669"/>
    <property type="project" value="InterPro"/>
</dbReference>
<dbReference type="PROSITE" id="PS01099">
    <property type="entry name" value="COMPLEX1_24K"/>
    <property type="match status" value="1"/>
</dbReference>
<dbReference type="Gene3D" id="3.40.30.10">
    <property type="entry name" value="Glutaredoxin"/>
    <property type="match status" value="1"/>
</dbReference>
<feature type="binding site" evidence="7">
    <location>
        <position position="80"/>
    </location>
    <ligand>
        <name>[2Fe-2S] cluster</name>
        <dbReference type="ChEBI" id="CHEBI:190135"/>
    </ligand>
</feature>
<dbReference type="Gene3D" id="1.10.10.1590">
    <property type="entry name" value="NADH-quinone oxidoreductase subunit E"/>
    <property type="match status" value="1"/>
</dbReference>
<dbReference type="PANTHER" id="PTHR43342">
    <property type="entry name" value="NADH-QUINONE OXIDOREDUCTASE, E SUBUNIT"/>
    <property type="match status" value="1"/>
</dbReference>
<comment type="similarity">
    <text evidence="1">Belongs to the complex I 24 kDa subunit family.</text>
</comment>
<keyword evidence="4 7" id="KW-0408">Iron</keyword>
<dbReference type="AlphaFoldDB" id="A0A410FV02"/>
<keyword evidence="2 7" id="KW-0001">2Fe-2S</keyword>
<dbReference type="Pfam" id="PF01257">
    <property type="entry name" value="2Fe-2S_thioredx"/>
    <property type="match status" value="1"/>
</dbReference>
<dbReference type="InterPro" id="IPR036249">
    <property type="entry name" value="Thioredoxin-like_sf"/>
</dbReference>
<dbReference type="GO" id="GO:0051537">
    <property type="term" value="F:2 iron, 2 sulfur cluster binding"/>
    <property type="evidence" value="ECO:0007669"/>
    <property type="project" value="UniProtKB-KW"/>
</dbReference>
<evidence type="ECO:0000256" key="2">
    <source>
        <dbReference type="ARBA" id="ARBA00022714"/>
    </source>
</evidence>
<name>A0A410FV02_BIPS1</name>
<sequence>MTKEAIAAQHPRSPEALLALLHDLQLANAGHHLTEADLVLAAAHVGLPLSAVHDAATFYSMFSLRPRGRHIIRLCDSPNCHLAGAWSALDELRRLLGVDIGETTEDGAFTLELTSCLGACGVAPVMMVDDEVVGNLTPERVRETLVRYREGR</sequence>
<feature type="binding site" evidence="7">
    <location>
        <position position="120"/>
    </location>
    <ligand>
        <name>[2Fe-2S] cluster</name>
        <dbReference type="ChEBI" id="CHEBI:190135"/>
    </ligand>
</feature>
<protein>
    <recommendedName>
        <fullName evidence="10">NADH-ubiquinone oxidoreductase chain E</fullName>
    </recommendedName>
</protein>
<organism evidence="8 9">
    <name type="scientific">Bipolaricaulis sibiricus</name>
    <dbReference type="NCBI Taxonomy" id="2501609"/>
    <lineage>
        <taxon>Bacteria</taxon>
        <taxon>Candidatus Bipolaricaulota</taxon>
        <taxon>Candidatus Bipolaricaulia</taxon>
        <taxon>Candidatus Bipolaricaulales</taxon>
        <taxon>Candidatus Bipolaricaulaceae</taxon>
        <taxon>Candidatus Bipolaricaulis</taxon>
    </lineage>
</organism>
<evidence type="ECO:0008006" key="10">
    <source>
        <dbReference type="Google" id="ProtNLM"/>
    </source>
</evidence>
<dbReference type="InterPro" id="IPR002023">
    <property type="entry name" value="NuoE-like"/>
</dbReference>
<dbReference type="InterPro" id="IPR042128">
    <property type="entry name" value="NuoE_dom"/>
</dbReference>
<keyword evidence="5 7" id="KW-0411">Iron-sulfur</keyword>
<dbReference type="Proteomes" id="UP000287233">
    <property type="component" value="Chromosome"/>
</dbReference>
<dbReference type="InterPro" id="IPR041921">
    <property type="entry name" value="NuoE_N"/>
</dbReference>
<dbReference type="PANTHER" id="PTHR43342:SF1">
    <property type="entry name" value="BIFURCATING [FEFE] HYDROGENASE GAMMA SUBUNIT"/>
    <property type="match status" value="1"/>
</dbReference>
<comment type="cofactor">
    <cofactor evidence="6">
        <name>[2Fe-2S] cluster</name>
        <dbReference type="ChEBI" id="CHEBI:190135"/>
    </cofactor>
</comment>
<dbReference type="SUPFAM" id="SSF52833">
    <property type="entry name" value="Thioredoxin-like"/>
    <property type="match status" value="1"/>
</dbReference>
<gene>
    <name evidence="8" type="ORF">BIP78_1097</name>
</gene>
<dbReference type="CDD" id="cd03064">
    <property type="entry name" value="TRX_Fd_NuoE"/>
    <property type="match status" value="1"/>
</dbReference>
<evidence type="ECO:0000256" key="7">
    <source>
        <dbReference type="PIRSR" id="PIRSR000216-1"/>
    </source>
</evidence>